<comment type="caution">
    <text evidence="2">The sequence shown here is derived from an EMBL/GenBank/DDBJ whole genome shotgun (WGS) entry which is preliminary data.</text>
</comment>
<dbReference type="Proteomes" id="UP000220629">
    <property type="component" value="Unassembled WGS sequence"/>
</dbReference>
<accession>A0A2A7S0T5</accession>
<reference evidence="3" key="1">
    <citation type="submission" date="2017-09" db="EMBL/GenBank/DDBJ databases">
        <title>FDA dAtabase for Regulatory Grade micrObial Sequences (FDA-ARGOS): Supporting development and validation of Infectious Disease Dx tests.</title>
        <authorList>
            <person name="Minogue T."/>
            <person name="Wolcott M."/>
            <person name="Wasieloski L."/>
            <person name="Aguilar W."/>
            <person name="Moore D."/>
            <person name="Tallon L."/>
            <person name="Sadzewicz L."/>
            <person name="Ott S."/>
            <person name="Zhao X."/>
            <person name="Nagaraj S."/>
            <person name="Vavikolanu K."/>
            <person name="Aluvathingal J."/>
            <person name="Nadendla S."/>
            <person name="Sichtig H."/>
        </authorList>
    </citation>
    <scope>NUCLEOTIDE SEQUENCE [LARGE SCALE GENOMIC DNA]</scope>
    <source>
        <strain evidence="3">FDAARGOS_390</strain>
    </source>
</reference>
<name>A0A2A7S0T5_BURGA</name>
<dbReference type="EMBL" id="PDDY01000004">
    <property type="protein sequence ID" value="PEH37257.1"/>
    <property type="molecule type" value="Genomic_DNA"/>
</dbReference>
<dbReference type="AlphaFoldDB" id="A0A2A7S0T5"/>
<dbReference type="InterPro" id="IPR040953">
    <property type="entry name" value="DUF5594"/>
</dbReference>
<dbReference type="RefSeq" id="WP_098153703.1">
    <property type="nucleotide sequence ID" value="NZ_CP065595.1"/>
</dbReference>
<evidence type="ECO:0000259" key="1">
    <source>
        <dbReference type="Pfam" id="PF18057"/>
    </source>
</evidence>
<proteinExistence type="predicted"/>
<organism evidence="2 3">
    <name type="scientific">Burkholderia gladioli</name>
    <name type="common">Pseudomonas marginata</name>
    <name type="synonym">Phytomonas marginata</name>
    <dbReference type="NCBI Taxonomy" id="28095"/>
    <lineage>
        <taxon>Bacteria</taxon>
        <taxon>Pseudomonadati</taxon>
        <taxon>Pseudomonadota</taxon>
        <taxon>Betaproteobacteria</taxon>
        <taxon>Burkholderiales</taxon>
        <taxon>Burkholderiaceae</taxon>
        <taxon>Burkholderia</taxon>
    </lineage>
</organism>
<sequence>MNPDIAHRFDAEFAPRIAERITALLGPHVAATVRPYGGHGHPTHVDIVNTSHEHLHGLHGYRFPLNLTMTWDTDEIEQLVGADDGTRFAHYLDALSRKLPNWEDARGIDFGSRTQSEPLILLGGLDFEG</sequence>
<dbReference type="Pfam" id="PF18057">
    <property type="entry name" value="DUF5594"/>
    <property type="match status" value="1"/>
</dbReference>
<evidence type="ECO:0000313" key="2">
    <source>
        <dbReference type="EMBL" id="PEH37257.1"/>
    </source>
</evidence>
<feature type="domain" description="DUF5594" evidence="1">
    <location>
        <begin position="1"/>
        <end position="128"/>
    </location>
</feature>
<gene>
    <name evidence="2" type="ORF">CRM94_22145</name>
</gene>
<evidence type="ECO:0000313" key="3">
    <source>
        <dbReference type="Proteomes" id="UP000220629"/>
    </source>
</evidence>
<protein>
    <recommendedName>
        <fullName evidence="1">DUF5594 domain-containing protein</fullName>
    </recommendedName>
</protein>